<organism evidence="2">
    <name type="scientific">Micromonas pusilla</name>
    <name type="common">Picoplanktonic green alga</name>
    <name type="synonym">Chromulina pusilla</name>
    <dbReference type="NCBI Taxonomy" id="38833"/>
    <lineage>
        <taxon>Eukaryota</taxon>
        <taxon>Viridiplantae</taxon>
        <taxon>Chlorophyta</taxon>
        <taxon>Mamiellophyceae</taxon>
        <taxon>Mamiellales</taxon>
        <taxon>Mamiellaceae</taxon>
        <taxon>Micromonas</taxon>
    </lineage>
</organism>
<feature type="region of interest" description="Disordered" evidence="1">
    <location>
        <begin position="250"/>
        <end position="274"/>
    </location>
</feature>
<reference evidence="2" key="1">
    <citation type="submission" date="2021-01" db="EMBL/GenBank/DDBJ databases">
        <authorList>
            <person name="Corre E."/>
            <person name="Pelletier E."/>
            <person name="Niang G."/>
            <person name="Scheremetjew M."/>
            <person name="Finn R."/>
            <person name="Kale V."/>
            <person name="Holt S."/>
            <person name="Cochrane G."/>
            <person name="Meng A."/>
            <person name="Brown T."/>
            <person name="Cohen L."/>
        </authorList>
    </citation>
    <scope>NUCLEOTIDE SEQUENCE</scope>
    <source>
        <strain evidence="2">CCMP494</strain>
    </source>
</reference>
<evidence type="ECO:0000256" key="1">
    <source>
        <dbReference type="SAM" id="MobiDB-lite"/>
    </source>
</evidence>
<gene>
    <name evidence="2" type="ORF">MSP1404_LOCUS4456</name>
</gene>
<name>A0A7S0KKG3_MICPS</name>
<sequence>MSAVRALSSSAARVRAPSGRAPPRSRACVVSKVAAEGSGVDVSCIVSYEETAAGEAFYSFHHDDASTEERQLLFSCDGMDVYSDSVDDGDEDAPEILADPVENMELIAVVHADDELEEDAGVEEKETAPPEALPPVFVSYHEEVGCFEVCLDVSRGMSATGISFAPGPDGRPCVVSVDVDGNAHGEVLVGDVLMETSTVEFRESLQPAWHDTKDSSFAESMAAMRKCADTLTMRMCRDYAPSDAIGVGAETSGGEGGNDGRSWAARMAGASARR</sequence>
<dbReference type="AlphaFoldDB" id="A0A7S0KKG3"/>
<proteinExistence type="predicted"/>
<dbReference type="EMBL" id="HBEV01005834">
    <property type="protein sequence ID" value="CAD8584306.1"/>
    <property type="molecule type" value="Transcribed_RNA"/>
</dbReference>
<protein>
    <submittedName>
        <fullName evidence="2">Uncharacterized protein</fullName>
    </submittedName>
</protein>
<accession>A0A7S0KKG3</accession>
<feature type="region of interest" description="Disordered" evidence="1">
    <location>
        <begin position="1"/>
        <end position="24"/>
    </location>
</feature>
<evidence type="ECO:0000313" key="2">
    <source>
        <dbReference type="EMBL" id="CAD8584306.1"/>
    </source>
</evidence>